<proteinExistence type="predicted"/>
<dbReference type="AlphaFoldDB" id="A0A0A9BFC2"/>
<organism evidence="1">
    <name type="scientific">Arundo donax</name>
    <name type="common">Giant reed</name>
    <name type="synonym">Donax arundinaceus</name>
    <dbReference type="NCBI Taxonomy" id="35708"/>
    <lineage>
        <taxon>Eukaryota</taxon>
        <taxon>Viridiplantae</taxon>
        <taxon>Streptophyta</taxon>
        <taxon>Embryophyta</taxon>
        <taxon>Tracheophyta</taxon>
        <taxon>Spermatophyta</taxon>
        <taxon>Magnoliopsida</taxon>
        <taxon>Liliopsida</taxon>
        <taxon>Poales</taxon>
        <taxon>Poaceae</taxon>
        <taxon>PACMAD clade</taxon>
        <taxon>Arundinoideae</taxon>
        <taxon>Arundineae</taxon>
        <taxon>Arundo</taxon>
    </lineage>
</organism>
<accession>A0A0A9BFC2</accession>
<dbReference type="EMBL" id="GBRH01235261">
    <property type="protein sequence ID" value="JAD62634.1"/>
    <property type="molecule type" value="Transcribed_RNA"/>
</dbReference>
<protein>
    <submittedName>
        <fullName evidence="1">Uncharacterized protein</fullName>
    </submittedName>
</protein>
<evidence type="ECO:0000313" key="1">
    <source>
        <dbReference type="EMBL" id="JAD62634.1"/>
    </source>
</evidence>
<reference evidence="1" key="1">
    <citation type="submission" date="2014-09" db="EMBL/GenBank/DDBJ databases">
        <authorList>
            <person name="Magalhaes I.L.F."/>
            <person name="Oliveira U."/>
            <person name="Santos F.R."/>
            <person name="Vidigal T.H.D.A."/>
            <person name="Brescovit A.D."/>
            <person name="Santos A.J."/>
        </authorList>
    </citation>
    <scope>NUCLEOTIDE SEQUENCE</scope>
    <source>
        <tissue evidence="1">Shoot tissue taken approximately 20 cm above the soil surface</tissue>
    </source>
</reference>
<name>A0A0A9BFC2_ARUDO</name>
<sequence>MLSVGEQLTGAAVHGGFCGLQLEDRVAGFVCDPDQPVCNHICGLVWAGLAV</sequence>
<reference evidence="1" key="2">
    <citation type="journal article" date="2015" name="Data Brief">
        <title>Shoot transcriptome of the giant reed, Arundo donax.</title>
        <authorList>
            <person name="Barrero R.A."/>
            <person name="Guerrero F.D."/>
            <person name="Moolhuijzen P."/>
            <person name="Goolsby J.A."/>
            <person name="Tidwell J."/>
            <person name="Bellgard S.E."/>
            <person name="Bellgard M.I."/>
        </authorList>
    </citation>
    <scope>NUCLEOTIDE SEQUENCE</scope>
    <source>
        <tissue evidence="1">Shoot tissue taken approximately 20 cm above the soil surface</tissue>
    </source>
</reference>